<organism evidence="1 5">
    <name type="scientific">Hyella patelloides LEGE 07179</name>
    <dbReference type="NCBI Taxonomy" id="945734"/>
    <lineage>
        <taxon>Bacteria</taxon>
        <taxon>Bacillati</taxon>
        <taxon>Cyanobacteriota</taxon>
        <taxon>Cyanophyceae</taxon>
        <taxon>Pleurocapsales</taxon>
        <taxon>Hyellaceae</taxon>
        <taxon>Hyella</taxon>
    </lineage>
</organism>
<keyword evidence="5" id="KW-1185">Reference proteome</keyword>
<evidence type="ECO:0000313" key="1">
    <source>
        <dbReference type="EMBL" id="VEP12941.1"/>
    </source>
</evidence>
<evidence type="ECO:0000313" key="5">
    <source>
        <dbReference type="Proteomes" id="UP000320055"/>
    </source>
</evidence>
<protein>
    <submittedName>
        <fullName evidence="1">Uncharacterized protein</fullName>
    </submittedName>
</protein>
<dbReference type="EMBL" id="CAACVJ010000082">
    <property type="protein sequence ID" value="VEP12941.1"/>
    <property type="molecule type" value="Genomic_DNA"/>
</dbReference>
<evidence type="ECO:0000313" key="4">
    <source>
        <dbReference type="EMBL" id="VEP16406.1"/>
    </source>
</evidence>
<dbReference type="EMBL" id="CAACVJ010000320">
    <property type="protein sequence ID" value="VEP15920.1"/>
    <property type="molecule type" value="Genomic_DNA"/>
</dbReference>
<reference evidence="1 5" key="1">
    <citation type="submission" date="2019-01" db="EMBL/GenBank/DDBJ databases">
        <authorList>
            <person name="Brito A."/>
        </authorList>
    </citation>
    <scope>NUCLEOTIDE SEQUENCE [LARGE SCALE GENOMIC DNA]</scope>
    <source>
        <strain evidence="1">1</strain>
    </source>
</reference>
<sequence>MRQFSPRTSKRVDTLIKIAMDLMNPQHLRNWFAHCCYCPL</sequence>
<dbReference type="EMBL" id="CAACVJ010000384">
    <property type="protein sequence ID" value="VEP16406.1"/>
    <property type="molecule type" value="Genomic_DNA"/>
</dbReference>
<evidence type="ECO:0000313" key="2">
    <source>
        <dbReference type="EMBL" id="VEP13202.1"/>
    </source>
</evidence>
<dbReference type="EMBL" id="CAACVJ010000101">
    <property type="protein sequence ID" value="VEP13202.1"/>
    <property type="molecule type" value="Genomic_DNA"/>
</dbReference>
<dbReference type="Proteomes" id="UP000320055">
    <property type="component" value="Unassembled WGS sequence"/>
</dbReference>
<accession>A0A563VNE1</accession>
<proteinExistence type="predicted"/>
<gene>
    <name evidence="1" type="ORF">H1P_1720017</name>
    <name evidence="2" type="ORF">H1P_190001</name>
    <name evidence="3" type="ORF">H1P_3870001</name>
    <name evidence="4" type="ORF">H1P_4440006</name>
</gene>
<dbReference type="AlphaFoldDB" id="A0A563VNE1"/>
<evidence type="ECO:0000313" key="3">
    <source>
        <dbReference type="EMBL" id="VEP15920.1"/>
    </source>
</evidence>
<name>A0A563VNE1_9CYAN</name>